<dbReference type="PANTHER" id="PTHR47254">
    <property type="entry name" value="CELL WALL MANNOPROTEIN CIS3-RELATED"/>
    <property type="match status" value="1"/>
</dbReference>
<feature type="chain" id="PRO_5040367057" description="Cell wall mannoprotein PIR1-like C-terminal domain-containing protein" evidence="7">
    <location>
        <begin position="21"/>
        <end position="615"/>
    </location>
</feature>
<proteinExistence type="inferred from homology"/>
<keyword evidence="10" id="KW-1185">Reference proteome</keyword>
<dbReference type="GO" id="GO:0031505">
    <property type="term" value="P:fungal-type cell wall organization"/>
    <property type="evidence" value="ECO:0007669"/>
    <property type="project" value="TreeGrafter"/>
</dbReference>
<dbReference type="Pfam" id="PF22799">
    <property type="entry name" value="PIR1-like_C"/>
    <property type="match status" value="1"/>
</dbReference>
<keyword evidence="6" id="KW-1133">Transmembrane helix</keyword>
<name>A0A9Q9B2A3_9PEZI</name>
<dbReference type="InterPro" id="IPR051153">
    <property type="entry name" value="Yeast_CWMannoprotein_PIR"/>
</dbReference>
<evidence type="ECO:0000256" key="6">
    <source>
        <dbReference type="SAM" id="Phobius"/>
    </source>
</evidence>
<dbReference type="Proteomes" id="UP001056384">
    <property type="component" value="Chromosome 7"/>
</dbReference>
<feature type="domain" description="Cell wall mannoprotein PIR1-like C-terminal" evidence="8">
    <location>
        <begin position="214"/>
        <end position="288"/>
    </location>
</feature>
<accession>A0A9Q9B2A3</accession>
<dbReference type="EMBL" id="CP099424">
    <property type="protein sequence ID" value="USW55046.1"/>
    <property type="molecule type" value="Genomic_DNA"/>
</dbReference>
<keyword evidence="4 7" id="KW-0732">Signal</keyword>
<evidence type="ECO:0000256" key="7">
    <source>
        <dbReference type="SAM" id="SignalP"/>
    </source>
</evidence>
<protein>
    <recommendedName>
        <fullName evidence="8">Cell wall mannoprotein PIR1-like C-terminal domain-containing protein</fullName>
    </recommendedName>
</protein>
<evidence type="ECO:0000256" key="4">
    <source>
        <dbReference type="ARBA" id="ARBA00022729"/>
    </source>
</evidence>
<keyword evidence="3" id="KW-0964">Secreted</keyword>
<sequence length="615" mass="65737">MHFARVAAVFLSGLAIGVQAKVLDREPVDAVIKGKHQVVTEAVSALSPRGTSTRTTTNVYGPVPFTLGLKAWNVTTIRTLYQFTVSGTVYDHIDRWIDHISYGTATITIPAMTVTNTYRALEKRAEPSATPAADPMALLDSALSATQNWPCIVSPYMMPTASPLAVNCRKTVKGWHKLSWTAYDDLNSTSHAGKKRSEELPQLLGDMQIALVKGTLIDYGGRIGSIVANHQFQFDGPPQAGSIFTAGWSLCDSAVGPVLAHGGQFGFFVCGYANNIYNTVVDNTCGRVYLGLLEASGSLDSTTSKTLTTKGSTDIVSAVSMTTKASMATPHLPTRGLEKEKIDISLVKRADEDVLMGDTPYPLNYILTTKTWVEKAQIVTEDAYEGEPATIYTLPGGTFVATLHPATFAAPAAATKVKRDETSPINTGISTMTTTQYVSTVIVHVTETPSDLSPATILSATASNGTLTSSETSSIHGAIVTAPAFSSGSDASYFTKTHPLATIAGQICKINGSCFPSWNVTANSNFTTPLTAFSAFSANLTGLTFATTSTSTSTFHSTHTTTTALARPSEPVTEEEVKLNLTSEEGRRVDMCGFICGWIVFLLIWGTCHLIYTYF</sequence>
<dbReference type="PANTHER" id="PTHR47254:SF1">
    <property type="entry name" value="CELL WALL MANNOPROTEIN CIS3-RELATED"/>
    <property type="match status" value="1"/>
</dbReference>
<keyword evidence="2" id="KW-0134">Cell wall</keyword>
<evidence type="ECO:0000259" key="8">
    <source>
        <dbReference type="Pfam" id="PF22799"/>
    </source>
</evidence>
<feature type="transmembrane region" description="Helical" evidence="6">
    <location>
        <begin position="597"/>
        <end position="614"/>
    </location>
</feature>
<dbReference type="GO" id="GO:0005199">
    <property type="term" value="F:structural constituent of cell wall"/>
    <property type="evidence" value="ECO:0007669"/>
    <property type="project" value="TreeGrafter"/>
</dbReference>
<feature type="signal peptide" evidence="7">
    <location>
        <begin position="1"/>
        <end position="20"/>
    </location>
</feature>
<gene>
    <name evidence="9" type="ORF">Slin15195_G083650</name>
</gene>
<evidence type="ECO:0000256" key="1">
    <source>
        <dbReference type="ARBA" id="ARBA00004191"/>
    </source>
</evidence>
<evidence type="ECO:0000256" key="5">
    <source>
        <dbReference type="ARBA" id="ARBA00038219"/>
    </source>
</evidence>
<keyword evidence="6" id="KW-0472">Membrane</keyword>
<dbReference type="AlphaFoldDB" id="A0A9Q9B2A3"/>
<dbReference type="GO" id="GO:0009277">
    <property type="term" value="C:fungal-type cell wall"/>
    <property type="evidence" value="ECO:0007669"/>
    <property type="project" value="TreeGrafter"/>
</dbReference>
<comment type="subcellular location">
    <subcellularLocation>
        <location evidence="1">Secreted</location>
        <location evidence="1">Cell wall</location>
    </subcellularLocation>
</comment>
<evidence type="ECO:0000256" key="2">
    <source>
        <dbReference type="ARBA" id="ARBA00022512"/>
    </source>
</evidence>
<dbReference type="InterPro" id="IPR054508">
    <property type="entry name" value="PIR1-like_C"/>
</dbReference>
<keyword evidence="6" id="KW-0812">Transmembrane</keyword>
<evidence type="ECO:0000313" key="10">
    <source>
        <dbReference type="Proteomes" id="UP001056384"/>
    </source>
</evidence>
<evidence type="ECO:0000256" key="3">
    <source>
        <dbReference type="ARBA" id="ARBA00022525"/>
    </source>
</evidence>
<comment type="similarity">
    <text evidence="5">Belongs to the PIR protein family.</text>
</comment>
<evidence type="ECO:0000313" key="9">
    <source>
        <dbReference type="EMBL" id="USW55046.1"/>
    </source>
</evidence>
<organism evidence="9 10">
    <name type="scientific">Septoria linicola</name>
    <dbReference type="NCBI Taxonomy" id="215465"/>
    <lineage>
        <taxon>Eukaryota</taxon>
        <taxon>Fungi</taxon>
        <taxon>Dikarya</taxon>
        <taxon>Ascomycota</taxon>
        <taxon>Pezizomycotina</taxon>
        <taxon>Dothideomycetes</taxon>
        <taxon>Dothideomycetidae</taxon>
        <taxon>Mycosphaerellales</taxon>
        <taxon>Mycosphaerellaceae</taxon>
        <taxon>Septoria</taxon>
    </lineage>
</organism>
<reference evidence="9" key="1">
    <citation type="submission" date="2022-06" db="EMBL/GenBank/DDBJ databases">
        <title>Complete genome sequences of two strains of the flax pathogen Septoria linicola.</title>
        <authorList>
            <person name="Lapalu N."/>
            <person name="Simon A."/>
            <person name="Demenou B."/>
            <person name="Paumier D."/>
            <person name="Guillot M.-P."/>
            <person name="Gout L."/>
            <person name="Valade R."/>
        </authorList>
    </citation>
    <scope>NUCLEOTIDE SEQUENCE</scope>
    <source>
        <strain evidence="9">SE15195</strain>
    </source>
</reference>